<dbReference type="RefSeq" id="WP_128195677.1">
    <property type="nucleotide sequence ID" value="NZ_SACJ01000006.1"/>
</dbReference>
<dbReference type="InterPro" id="IPR039556">
    <property type="entry name" value="ICL/PEPM"/>
</dbReference>
<evidence type="ECO:0000313" key="1">
    <source>
        <dbReference type="EMBL" id="RVT75389.1"/>
    </source>
</evidence>
<proteinExistence type="predicted"/>
<dbReference type="GO" id="GO:0016829">
    <property type="term" value="F:lyase activity"/>
    <property type="evidence" value="ECO:0007669"/>
    <property type="project" value="UniProtKB-KW"/>
</dbReference>
<reference evidence="1 2" key="1">
    <citation type="submission" date="2019-01" db="EMBL/GenBank/DDBJ databases">
        <authorList>
            <person name="Chen W.-M."/>
        </authorList>
    </citation>
    <scope>NUCLEOTIDE SEQUENCE [LARGE SCALE GENOMIC DNA]</scope>
    <source>
        <strain evidence="1 2">BBQ-12</strain>
    </source>
</reference>
<accession>A0A3S2UNA7</accession>
<dbReference type="PANTHER" id="PTHR42905:SF16">
    <property type="entry name" value="CARBOXYPHOSPHONOENOLPYRUVATE PHOSPHONOMUTASE-LIKE PROTEIN (AFU_ORTHOLOGUE AFUA_5G07230)"/>
    <property type="match status" value="1"/>
</dbReference>
<comment type="caution">
    <text evidence="1">The sequence shown here is derived from an EMBL/GenBank/DDBJ whole genome shotgun (WGS) entry which is preliminary data.</text>
</comment>
<organism evidence="1 2">
    <name type="scientific">Flavobacterium sufflavum</name>
    <dbReference type="NCBI Taxonomy" id="1921138"/>
    <lineage>
        <taxon>Bacteria</taxon>
        <taxon>Pseudomonadati</taxon>
        <taxon>Bacteroidota</taxon>
        <taxon>Flavobacteriia</taxon>
        <taxon>Flavobacteriales</taxon>
        <taxon>Flavobacteriaceae</taxon>
        <taxon>Flavobacterium</taxon>
    </lineage>
</organism>
<dbReference type="Proteomes" id="UP000285211">
    <property type="component" value="Unassembled WGS sequence"/>
</dbReference>
<dbReference type="OrthoDB" id="9780430at2"/>
<gene>
    <name evidence="1" type="ORF">EOD40_11555</name>
</gene>
<dbReference type="InterPro" id="IPR040442">
    <property type="entry name" value="Pyrv_kinase-like_dom_sf"/>
</dbReference>
<dbReference type="PANTHER" id="PTHR42905">
    <property type="entry name" value="PHOSPHOENOLPYRUVATE CARBOXYLASE"/>
    <property type="match status" value="1"/>
</dbReference>
<keyword evidence="2" id="KW-1185">Reference proteome</keyword>
<keyword evidence="1" id="KW-0670">Pyruvate</keyword>
<dbReference type="AlphaFoldDB" id="A0A3S2UNA7"/>
<dbReference type="Pfam" id="PF13714">
    <property type="entry name" value="PEP_mutase"/>
    <property type="match status" value="1"/>
</dbReference>
<dbReference type="InterPro" id="IPR015813">
    <property type="entry name" value="Pyrv/PenolPyrv_kinase-like_dom"/>
</dbReference>
<protein>
    <submittedName>
        <fullName evidence="1">Isocitrate lyase/phosphoenolpyruvate mutase family protein</fullName>
    </submittedName>
</protein>
<dbReference type="CDD" id="cd00377">
    <property type="entry name" value="ICL_PEPM"/>
    <property type="match status" value="1"/>
</dbReference>
<evidence type="ECO:0000313" key="2">
    <source>
        <dbReference type="Proteomes" id="UP000285211"/>
    </source>
</evidence>
<keyword evidence="1" id="KW-0456">Lyase</keyword>
<dbReference type="SUPFAM" id="SSF51621">
    <property type="entry name" value="Phosphoenolpyruvate/pyruvate domain"/>
    <property type="match status" value="1"/>
</dbReference>
<name>A0A3S2UNA7_9FLAO</name>
<dbReference type="Gene3D" id="3.20.20.60">
    <property type="entry name" value="Phosphoenolpyruvate-binding domains"/>
    <property type="match status" value="1"/>
</dbReference>
<sequence length="275" mass="30439">MKSQYEKAVLFKKLHDDKSTFIIPNPWDIASTKILSYFGFKALATSSAAYSFSQGVADNKLPIDNVLVHLEEIASATDLPVSADLGNGFYDTPEKIFETIKKAAKTGIVGASIEDVNSKLAYPLEFATERVSAAVEASRKLDFPFILTARADNYFIGNPDIKDTIKRLQAYQDAGADVLFAPGIKTLEDIQSILHEIDRPLNVLMGIKESNLNFDDLSNIGVKRISLGASLYRNAMTTFIETVKHINQYGEFDYADKSINANEIYNLFISNSNNS</sequence>
<dbReference type="EMBL" id="SACJ01000006">
    <property type="protein sequence ID" value="RVT75389.1"/>
    <property type="molecule type" value="Genomic_DNA"/>
</dbReference>